<dbReference type="RefSeq" id="WP_114022484.1">
    <property type="nucleotide sequence ID" value="NZ_QOIN01000043.1"/>
</dbReference>
<comment type="caution">
    <text evidence="3">The sequence shown here is derived from an EMBL/GenBank/DDBJ whole genome shotgun (WGS) entry which is preliminary data.</text>
</comment>
<evidence type="ECO:0000256" key="1">
    <source>
        <dbReference type="SAM" id="MobiDB-lite"/>
    </source>
</evidence>
<dbReference type="EMBL" id="QOIN01000043">
    <property type="protein sequence ID" value="RCG23072.1"/>
    <property type="molecule type" value="Genomic_DNA"/>
</dbReference>
<dbReference type="InterPro" id="IPR002575">
    <property type="entry name" value="Aminoglycoside_PTrfase"/>
</dbReference>
<dbReference type="Pfam" id="PF01636">
    <property type="entry name" value="APH"/>
    <property type="match status" value="1"/>
</dbReference>
<evidence type="ECO:0000313" key="3">
    <source>
        <dbReference type="EMBL" id="RCG23072.1"/>
    </source>
</evidence>
<keyword evidence="4" id="KW-1185">Reference proteome</keyword>
<proteinExistence type="predicted"/>
<dbReference type="AlphaFoldDB" id="A0A367EZM2"/>
<feature type="region of interest" description="Disordered" evidence="1">
    <location>
        <begin position="149"/>
        <end position="168"/>
    </location>
</feature>
<name>A0A367EZM2_9ACTN</name>
<organism evidence="3 4">
    <name type="scientific">Streptomyces diacarni</name>
    <dbReference type="NCBI Taxonomy" id="2800381"/>
    <lineage>
        <taxon>Bacteria</taxon>
        <taxon>Bacillati</taxon>
        <taxon>Actinomycetota</taxon>
        <taxon>Actinomycetes</taxon>
        <taxon>Kitasatosporales</taxon>
        <taxon>Streptomycetaceae</taxon>
        <taxon>Streptomyces</taxon>
    </lineage>
</organism>
<feature type="domain" description="Aminoglycoside phosphotransferase" evidence="2">
    <location>
        <begin position="28"/>
        <end position="140"/>
    </location>
</feature>
<evidence type="ECO:0000313" key="4">
    <source>
        <dbReference type="Proteomes" id="UP000252914"/>
    </source>
</evidence>
<reference evidence="3 4" key="1">
    <citation type="submission" date="2018-06" db="EMBL/GenBank/DDBJ databases">
        <title>Streptomyces reniochalinae sp. nov. and Streptomyces diacarnus sp. nov. from marine sponges.</title>
        <authorList>
            <person name="Li L."/>
        </authorList>
    </citation>
    <scope>NUCLEOTIDE SEQUENCE [LARGE SCALE GENOMIC DNA]</scope>
    <source>
        <strain evidence="3 4">LHW51701</strain>
    </source>
</reference>
<evidence type="ECO:0000259" key="2">
    <source>
        <dbReference type="Pfam" id="PF01636"/>
    </source>
</evidence>
<dbReference type="InterPro" id="IPR011009">
    <property type="entry name" value="Kinase-like_dom_sf"/>
</dbReference>
<dbReference type="Proteomes" id="UP000252914">
    <property type="component" value="Unassembled WGS sequence"/>
</dbReference>
<dbReference type="Gene3D" id="3.30.200.20">
    <property type="entry name" value="Phosphorylase Kinase, domain 1"/>
    <property type="match status" value="1"/>
</dbReference>
<dbReference type="SUPFAM" id="SSF56112">
    <property type="entry name" value="Protein kinase-like (PK-like)"/>
    <property type="match status" value="1"/>
</dbReference>
<gene>
    <name evidence="3" type="ORF">DTL70_15440</name>
</gene>
<sequence length="168" mass="17591">MSDAPALPRAALAWAAGAVGPRARVRQVRRLAGGTHAATHLLRTEAPRAEVVLRRFPPQDPAPAREAAVLRALDGLDARAPRLLAVDPEGRRCGAPAVLTTRVPGRADIRPADPEAAARGLGAALALVHAVPRARLSGLRDCLAAARSSAQRAGEGAPRRYSVRTAPW</sequence>
<protein>
    <recommendedName>
        <fullName evidence="2">Aminoglycoside phosphotransferase domain-containing protein</fullName>
    </recommendedName>
</protein>
<accession>A0A367EZM2</accession>